<sequence length="307" mass="35240">MQVSKQTKKDPTIFITSGEWNALRYRKNTSVKLLIRSAKKKKTAQADSTSRRSYTYTTRTAYRGKTNVTESAKKYFRILLTSVEDWFGLLSTRRQVWGSVIQKRGVNIQIGVNCMRGMKSRNTLTVFLEWRAIMLEETAHGNIWRARSACRECIICMLITAQEQVVTAQHQRQLTVMCLIKSSILVFTNVRRIDAMSVLLKKIIIQVVSDEYKVHIELKEASHLIKANIFKKLQSTPEMAAAVFDLEEILPCPSSSHAFITKESLMYDYRDGQGFCHIRSEVEALRGSNEIVSCVDNYLKRPKEQSI</sequence>
<comment type="caution">
    <text evidence="1">The sequence shown here is derived from an EMBL/GenBank/DDBJ whole genome shotgun (WGS) entry which is preliminary data.</text>
</comment>
<dbReference type="EMBL" id="BLXT01000349">
    <property type="protein sequence ID" value="GFN76098.1"/>
    <property type="molecule type" value="Genomic_DNA"/>
</dbReference>
<dbReference type="AlphaFoldDB" id="A0AAV3Y1K5"/>
<gene>
    <name evidence="1" type="ORF">PoB_000260400</name>
</gene>
<evidence type="ECO:0000313" key="2">
    <source>
        <dbReference type="Proteomes" id="UP000735302"/>
    </source>
</evidence>
<keyword evidence="2" id="KW-1185">Reference proteome</keyword>
<protein>
    <submittedName>
        <fullName evidence="1">Uncharacterized protein</fullName>
    </submittedName>
</protein>
<dbReference type="Proteomes" id="UP000735302">
    <property type="component" value="Unassembled WGS sequence"/>
</dbReference>
<name>A0AAV3Y1K5_9GAST</name>
<accession>A0AAV3Y1K5</accession>
<evidence type="ECO:0000313" key="1">
    <source>
        <dbReference type="EMBL" id="GFN76098.1"/>
    </source>
</evidence>
<organism evidence="1 2">
    <name type="scientific">Plakobranchus ocellatus</name>
    <dbReference type="NCBI Taxonomy" id="259542"/>
    <lineage>
        <taxon>Eukaryota</taxon>
        <taxon>Metazoa</taxon>
        <taxon>Spiralia</taxon>
        <taxon>Lophotrochozoa</taxon>
        <taxon>Mollusca</taxon>
        <taxon>Gastropoda</taxon>
        <taxon>Heterobranchia</taxon>
        <taxon>Euthyneura</taxon>
        <taxon>Panpulmonata</taxon>
        <taxon>Sacoglossa</taxon>
        <taxon>Placobranchoidea</taxon>
        <taxon>Plakobranchidae</taxon>
        <taxon>Plakobranchus</taxon>
    </lineage>
</organism>
<reference evidence="1 2" key="1">
    <citation type="journal article" date="2021" name="Elife">
        <title>Chloroplast acquisition without the gene transfer in kleptoplastic sea slugs, Plakobranchus ocellatus.</title>
        <authorList>
            <person name="Maeda T."/>
            <person name="Takahashi S."/>
            <person name="Yoshida T."/>
            <person name="Shimamura S."/>
            <person name="Takaki Y."/>
            <person name="Nagai Y."/>
            <person name="Toyoda A."/>
            <person name="Suzuki Y."/>
            <person name="Arimoto A."/>
            <person name="Ishii H."/>
            <person name="Satoh N."/>
            <person name="Nishiyama T."/>
            <person name="Hasebe M."/>
            <person name="Maruyama T."/>
            <person name="Minagawa J."/>
            <person name="Obokata J."/>
            <person name="Shigenobu S."/>
        </authorList>
    </citation>
    <scope>NUCLEOTIDE SEQUENCE [LARGE SCALE GENOMIC DNA]</scope>
</reference>
<proteinExistence type="predicted"/>